<dbReference type="AlphaFoldDB" id="U1GDZ1"/>
<dbReference type="HOGENOM" id="CLU_1610744_0_0_1"/>
<dbReference type="EMBL" id="KE720798">
    <property type="protein sequence ID" value="ERF75827.1"/>
    <property type="molecule type" value="Genomic_DNA"/>
</dbReference>
<dbReference type="Proteomes" id="UP000019373">
    <property type="component" value="Unassembled WGS sequence"/>
</dbReference>
<keyword evidence="2" id="KW-1185">Reference proteome</keyword>
<evidence type="ECO:0000313" key="1">
    <source>
        <dbReference type="EMBL" id="ERF75827.1"/>
    </source>
</evidence>
<sequence length="165" mass="18456">MDTFKIEARTSLLHTAAHQHYSKALAQSKALKALSTELYIVKDLTISGLLQKGRRQRSNASFNLAAEMGRAMRMSSPESTGHSENSQHQGCLSQYLFRKQERAQINNIEAVAACGIRAGMLHTNYYCYVTPRPQPNPNAEWTFAEWTFLNGPVRRHSGNPSQSSS</sequence>
<accession>U1GDZ1</accession>
<reference evidence="2" key="1">
    <citation type="journal article" date="2014" name="BMC Genomics">
        <title>Genome characteristics reveal the impact of lichenization on lichen-forming fungus Endocarpon pusillum Hedwig (Verrucariales, Ascomycota).</title>
        <authorList>
            <person name="Wang Y.-Y."/>
            <person name="Liu B."/>
            <person name="Zhang X.-Y."/>
            <person name="Zhou Q.-M."/>
            <person name="Zhang T."/>
            <person name="Li H."/>
            <person name="Yu Y.-F."/>
            <person name="Zhang X.-L."/>
            <person name="Hao X.-Y."/>
            <person name="Wang M."/>
            <person name="Wang L."/>
            <person name="Wei J.-C."/>
        </authorList>
    </citation>
    <scope>NUCLEOTIDE SEQUENCE [LARGE SCALE GENOMIC DNA]</scope>
    <source>
        <strain evidence="2">Z07020 / HMAS-L-300199</strain>
    </source>
</reference>
<organism evidence="1 2">
    <name type="scientific">Endocarpon pusillum (strain Z07020 / HMAS-L-300199)</name>
    <name type="common">Lichen-forming fungus</name>
    <dbReference type="NCBI Taxonomy" id="1263415"/>
    <lineage>
        <taxon>Eukaryota</taxon>
        <taxon>Fungi</taxon>
        <taxon>Dikarya</taxon>
        <taxon>Ascomycota</taxon>
        <taxon>Pezizomycotina</taxon>
        <taxon>Eurotiomycetes</taxon>
        <taxon>Chaetothyriomycetidae</taxon>
        <taxon>Verrucariales</taxon>
        <taxon>Verrucariaceae</taxon>
        <taxon>Endocarpon</taxon>
    </lineage>
</organism>
<dbReference type="GeneID" id="19236712"/>
<name>U1GDZ1_ENDPU</name>
<gene>
    <name evidence="1" type="ORF">EPUS_01657</name>
</gene>
<dbReference type="RefSeq" id="XP_007786985.1">
    <property type="nucleotide sequence ID" value="XM_007788795.1"/>
</dbReference>
<proteinExistence type="predicted"/>
<protein>
    <submittedName>
        <fullName evidence="1">Uncharacterized protein</fullName>
    </submittedName>
</protein>
<evidence type="ECO:0000313" key="2">
    <source>
        <dbReference type="Proteomes" id="UP000019373"/>
    </source>
</evidence>